<gene>
    <name evidence="2" type="ORF">GO986_14320</name>
</gene>
<dbReference type="CDD" id="cd03493">
    <property type="entry name" value="SQR_QFR_TM"/>
    <property type="match status" value="1"/>
</dbReference>
<feature type="transmembrane region" description="Helical" evidence="1">
    <location>
        <begin position="64"/>
        <end position="83"/>
    </location>
</feature>
<dbReference type="Proteomes" id="UP000483286">
    <property type="component" value="Unassembled WGS sequence"/>
</dbReference>
<dbReference type="AlphaFoldDB" id="A0A7C9HST9"/>
<dbReference type="RefSeq" id="WP_157459990.1">
    <property type="nucleotide sequence ID" value="NZ_WQLB01000020.1"/>
</dbReference>
<evidence type="ECO:0000313" key="2">
    <source>
        <dbReference type="EMBL" id="MVN87933.1"/>
    </source>
</evidence>
<accession>A0A7C9HST9</accession>
<keyword evidence="1" id="KW-0472">Membrane</keyword>
<keyword evidence="1" id="KW-1133">Transmembrane helix</keyword>
<feature type="transmembrane region" description="Helical" evidence="1">
    <location>
        <begin position="103"/>
        <end position="125"/>
    </location>
</feature>
<reference evidence="2 3" key="1">
    <citation type="submission" date="2019-12" db="EMBL/GenBank/DDBJ databases">
        <title>Deinococcus sp. HMF7620 Genome sequencing and assembly.</title>
        <authorList>
            <person name="Kang H."/>
            <person name="Kim H."/>
            <person name="Joh K."/>
        </authorList>
    </citation>
    <scope>NUCLEOTIDE SEQUENCE [LARGE SCALE GENOMIC DNA]</scope>
    <source>
        <strain evidence="2 3">HMF7620</strain>
    </source>
</reference>
<name>A0A7C9HST9_9DEIO</name>
<dbReference type="EMBL" id="WQLB01000020">
    <property type="protein sequence ID" value="MVN87933.1"/>
    <property type="molecule type" value="Genomic_DNA"/>
</dbReference>
<protein>
    <submittedName>
        <fullName evidence="2">Uncharacterized protein</fullName>
    </submittedName>
</protein>
<organism evidence="2 3">
    <name type="scientific">Deinococcus arboris</name>
    <dbReference type="NCBI Taxonomy" id="2682977"/>
    <lineage>
        <taxon>Bacteria</taxon>
        <taxon>Thermotogati</taxon>
        <taxon>Deinococcota</taxon>
        <taxon>Deinococci</taxon>
        <taxon>Deinococcales</taxon>
        <taxon>Deinococcaceae</taxon>
        <taxon>Deinococcus</taxon>
    </lineage>
</organism>
<evidence type="ECO:0000313" key="3">
    <source>
        <dbReference type="Proteomes" id="UP000483286"/>
    </source>
</evidence>
<evidence type="ECO:0000256" key="1">
    <source>
        <dbReference type="SAM" id="Phobius"/>
    </source>
</evidence>
<keyword evidence="3" id="KW-1185">Reference proteome</keyword>
<sequence length="203" mass="21417">MTLPAQAATLRKPPSSTVGYVLNFFLPGAGFTLIGLWGWHLFWLAFVLAMGAVAALVNEATASPVGQVLIFATLIAMMVHFGRTYGQQEAKEFPSTLGKPAKIALVLGHVALRVVLLTVTTLLPLSDARSKMEQAHDMALASAVKIEVVLAQADGKLRDGPCPLSGLSTTYRDKIASCTVTGSASKEPDISLILTDGQTLSVP</sequence>
<comment type="caution">
    <text evidence="2">The sequence shown here is derived from an EMBL/GenBank/DDBJ whole genome shotgun (WGS) entry which is preliminary data.</text>
</comment>
<keyword evidence="1" id="KW-0812">Transmembrane</keyword>
<proteinExistence type="predicted"/>